<dbReference type="InterPro" id="IPR002513">
    <property type="entry name" value="Tn3_Tnp_DDE_dom"/>
</dbReference>
<evidence type="ECO:0000259" key="1">
    <source>
        <dbReference type="Pfam" id="PF01526"/>
    </source>
</evidence>
<dbReference type="Proteomes" id="UP000315947">
    <property type="component" value="Chromosome"/>
</dbReference>
<dbReference type="Pfam" id="PF01526">
    <property type="entry name" value="DDE_Tnp_Tn3"/>
    <property type="match status" value="1"/>
</dbReference>
<gene>
    <name evidence="2" type="ORF">FM037_13510</name>
</gene>
<keyword evidence="3" id="KW-1185">Reference proteome</keyword>
<feature type="domain" description="Tn3 transposase DDE" evidence="1">
    <location>
        <begin position="2"/>
        <end position="76"/>
    </location>
</feature>
<evidence type="ECO:0000313" key="3">
    <source>
        <dbReference type="Proteomes" id="UP000315947"/>
    </source>
</evidence>
<protein>
    <submittedName>
        <fullName evidence="2">Tn3 family transposase</fullName>
    </submittedName>
</protein>
<proteinExistence type="predicted"/>
<reference evidence="2 3" key="1">
    <citation type="submission" date="2019-07" db="EMBL/GenBank/DDBJ databases">
        <title>Shewanella sp. YLB-06 whole genomic sequence.</title>
        <authorList>
            <person name="Yu L."/>
        </authorList>
    </citation>
    <scope>NUCLEOTIDE SEQUENCE [LARGE SCALE GENOMIC DNA]</scope>
    <source>
        <strain evidence="2 3">YLB-06</strain>
    </source>
</reference>
<evidence type="ECO:0000313" key="2">
    <source>
        <dbReference type="EMBL" id="QDO84065.1"/>
    </source>
</evidence>
<accession>A0ABX5WY94</accession>
<sequence>MAWIAFGGTVIKSGDPAEQSKRMKYMDVVTNAIMLQNVADLTEVLHTMSKDGFTITTELVSSLSPYIRGHILRFGQWALNMEDPPSPLEPKPVPVSV</sequence>
<name>A0ABX5WY94_9GAMM</name>
<dbReference type="EMBL" id="CP041614">
    <property type="protein sequence ID" value="QDO84065.1"/>
    <property type="molecule type" value="Genomic_DNA"/>
</dbReference>
<organism evidence="2 3">
    <name type="scientific">Shewanella psychropiezotolerans</name>
    <dbReference type="NCBI Taxonomy" id="2593655"/>
    <lineage>
        <taxon>Bacteria</taxon>
        <taxon>Pseudomonadati</taxon>
        <taxon>Pseudomonadota</taxon>
        <taxon>Gammaproteobacteria</taxon>
        <taxon>Alteromonadales</taxon>
        <taxon>Shewanellaceae</taxon>
        <taxon>Shewanella</taxon>
    </lineage>
</organism>